<protein>
    <recommendedName>
        <fullName evidence="3">Flagellar FliJ protein</fullName>
    </recommendedName>
</protein>
<gene>
    <name evidence="12" type="primary">fliJ</name>
    <name evidence="12" type="ORF">FcAc13_10195</name>
</gene>
<dbReference type="InterPro" id="IPR052570">
    <property type="entry name" value="FliJ"/>
</dbReference>
<dbReference type="EMBL" id="JABURY010000019">
    <property type="protein sequence ID" value="MBC9131673.1"/>
    <property type="molecule type" value="Genomic_DNA"/>
</dbReference>
<comment type="similarity">
    <text evidence="2">Belongs to the FliJ family.</text>
</comment>
<dbReference type="Proteomes" id="UP000651208">
    <property type="component" value="Unassembled WGS sequence"/>
</dbReference>
<proteinExistence type="inferred from homology"/>
<sequence>MDYSRTHSAFLTLQELAQKSVDDAVIKLKKADDKYHNAQQQLNELRDYYLEYQQRLHYSLTKGVKSGDLTNLHAFIGTLEKSISLQQQQLLSLSIKQKQATQHLFQCQKKLNGYKTLLEKKHLILLEQQNRLQQKLTDEFAQQQSVRRTMYES</sequence>
<comment type="caution">
    <text evidence="12">The sequence shown here is derived from an EMBL/GenBank/DDBJ whole genome shotgun (WGS) entry which is preliminary data.</text>
</comment>
<dbReference type="InterPro" id="IPR018006">
    <property type="entry name" value="Flag_FliJ_proteobac"/>
</dbReference>
<dbReference type="PIRSF" id="PIRSF019404">
    <property type="entry name" value="FliJ"/>
    <property type="match status" value="1"/>
</dbReference>
<keyword evidence="12" id="KW-0969">Cilium</keyword>
<evidence type="ECO:0000256" key="8">
    <source>
        <dbReference type="ARBA" id="ARBA00022927"/>
    </source>
</evidence>
<reference evidence="12 13" key="1">
    <citation type="submission" date="2020-06" db="EMBL/GenBank/DDBJ databases">
        <title>Frischella cerana isolated from Apis cerana gut homogenate.</title>
        <authorList>
            <person name="Wolter L.A."/>
            <person name="Suenami S."/>
            <person name="Miyazaki R."/>
        </authorList>
    </citation>
    <scope>NUCLEOTIDE SEQUENCE [LARGE SCALE GENOMIC DNA]</scope>
    <source>
        <strain evidence="12 13">Ac13</strain>
    </source>
</reference>
<keyword evidence="5" id="KW-1003">Cell membrane</keyword>
<dbReference type="InterPro" id="IPR012823">
    <property type="entry name" value="Flagell_FliJ"/>
</dbReference>
<evidence type="ECO:0000256" key="9">
    <source>
        <dbReference type="ARBA" id="ARBA00023136"/>
    </source>
</evidence>
<comment type="subcellular location">
    <subcellularLocation>
        <location evidence="1">Cell membrane</location>
        <topology evidence="1">Peripheral membrane protein</topology>
        <orientation evidence="1">Cytoplasmic side</orientation>
    </subcellularLocation>
</comment>
<dbReference type="Pfam" id="PF02050">
    <property type="entry name" value="FliJ"/>
    <property type="match status" value="1"/>
</dbReference>
<keyword evidence="6" id="KW-0145">Chemotaxis</keyword>
<keyword evidence="12" id="KW-0966">Cell projection</keyword>
<dbReference type="RefSeq" id="WP_187756114.1">
    <property type="nucleotide sequence ID" value="NZ_JABURY010000019.1"/>
</dbReference>
<keyword evidence="10" id="KW-1006">Bacterial flagellum protein export</keyword>
<keyword evidence="9" id="KW-0472">Membrane</keyword>
<keyword evidence="7" id="KW-1005">Bacterial flagellum biogenesis</keyword>
<evidence type="ECO:0000256" key="6">
    <source>
        <dbReference type="ARBA" id="ARBA00022500"/>
    </source>
</evidence>
<keyword evidence="13" id="KW-1185">Reference proteome</keyword>
<evidence type="ECO:0000256" key="11">
    <source>
        <dbReference type="SAM" id="Coils"/>
    </source>
</evidence>
<keyword evidence="12" id="KW-0282">Flagellum</keyword>
<accession>A0ABR7R0D2</accession>
<evidence type="ECO:0000256" key="3">
    <source>
        <dbReference type="ARBA" id="ARBA00020392"/>
    </source>
</evidence>
<evidence type="ECO:0000256" key="5">
    <source>
        <dbReference type="ARBA" id="ARBA00022475"/>
    </source>
</evidence>
<keyword evidence="11" id="KW-0175">Coiled coil</keyword>
<evidence type="ECO:0000256" key="1">
    <source>
        <dbReference type="ARBA" id="ARBA00004413"/>
    </source>
</evidence>
<feature type="coiled-coil region" evidence="11">
    <location>
        <begin position="21"/>
        <end position="55"/>
    </location>
</feature>
<evidence type="ECO:0000313" key="12">
    <source>
        <dbReference type="EMBL" id="MBC9131673.1"/>
    </source>
</evidence>
<keyword evidence="8" id="KW-0653">Protein transport</keyword>
<evidence type="ECO:0000256" key="10">
    <source>
        <dbReference type="ARBA" id="ARBA00023225"/>
    </source>
</evidence>
<dbReference type="NCBIfam" id="TIGR02473">
    <property type="entry name" value="flagell_FliJ"/>
    <property type="match status" value="1"/>
</dbReference>
<keyword evidence="4" id="KW-0813">Transport</keyword>
<dbReference type="Gene3D" id="1.10.287.1700">
    <property type="match status" value="1"/>
</dbReference>
<name>A0ABR7R0D2_9GAMM</name>
<dbReference type="PRINTS" id="PR01004">
    <property type="entry name" value="FLGFLIJ"/>
</dbReference>
<organism evidence="12 13">
    <name type="scientific">Frischella japonica</name>
    <dbReference type="NCBI Taxonomy" id="2741544"/>
    <lineage>
        <taxon>Bacteria</taxon>
        <taxon>Pseudomonadati</taxon>
        <taxon>Pseudomonadota</taxon>
        <taxon>Gammaproteobacteria</taxon>
        <taxon>Orbales</taxon>
        <taxon>Orbaceae</taxon>
        <taxon>Frischella</taxon>
    </lineage>
</organism>
<dbReference type="PANTHER" id="PTHR38786:SF1">
    <property type="entry name" value="FLAGELLAR FLIJ PROTEIN"/>
    <property type="match status" value="1"/>
</dbReference>
<evidence type="ECO:0000256" key="2">
    <source>
        <dbReference type="ARBA" id="ARBA00010004"/>
    </source>
</evidence>
<evidence type="ECO:0000256" key="4">
    <source>
        <dbReference type="ARBA" id="ARBA00022448"/>
    </source>
</evidence>
<evidence type="ECO:0000256" key="7">
    <source>
        <dbReference type="ARBA" id="ARBA00022795"/>
    </source>
</evidence>
<dbReference type="InterPro" id="IPR053716">
    <property type="entry name" value="Flag_assembly_chemotaxis_eff"/>
</dbReference>
<dbReference type="PANTHER" id="PTHR38786">
    <property type="entry name" value="FLAGELLAR FLIJ PROTEIN"/>
    <property type="match status" value="1"/>
</dbReference>
<evidence type="ECO:0000313" key="13">
    <source>
        <dbReference type="Proteomes" id="UP000651208"/>
    </source>
</evidence>